<feature type="transmembrane region" description="Helical" evidence="7">
    <location>
        <begin position="105"/>
        <end position="126"/>
    </location>
</feature>
<dbReference type="InterPro" id="IPR011701">
    <property type="entry name" value="MFS"/>
</dbReference>
<dbReference type="PANTHER" id="PTHR42718">
    <property type="entry name" value="MAJOR FACILITATOR SUPERFAMILY MULTIDRUG TRANSPORTER MFSC"/>
    <property type="match status" value="1"/>
</dbReference>
<evidence type="ECO:0000313" key="10">
    <source>
        <dbReference type="Proteomes" id="UP000537204"/>
    </source>
</evidence>
<accession>A0A7W9DZE6</accession>
<keyword evidence="2" id="KW-0813">Transport</keyword>
<feature type="transmembrane region" description="Helical" evidence="7">
    <location>
        <begin position="12"/>
        <end position="35"/>
    </location>
</feature>
<reference evidence="9 10" key="1">
    <citation type="submission" date="2020-08" db="EMBL/GenBank/DDBJ databases">
        <title>Genomic Encyclopedia of Type Strains, Phase IV (KMG-V): Genome sequencing to study the core and pangenomes of soil and plant-associated prokaryotes.</title>
        <authorList>
            <person name="Whitman W."/>
        </authorList>
    </citation>
    <scope>NUCLEOTIDE SEQUENCE [LARGE SCALE GENOMIC DNA]</scope>
    <source>
        <strain evidence="9 10">S3M1</strain>
    </source>
</reference>
<evidence type="ECO:0000256" key="2">
    <source>
        <dbReference type="ARBA" id="ARBA00022448"/>
    </source>
</evidence>
<dbReference type="RefSeq" id="WP_183882794.1">
    <property type="nucleotide sequence ID" value="NZ_JACHCE010000004.1"/>
</dbReference>
<keyword evidence="5 7" id="KW-1133">Transmembrane helix</keyword>
<comment type="caution">
    <text evidence="9">The sequence shown here is derived from an EMBL/GenBank/DDBJ whole genome shotgun (WGS) entry which is preliminary data.</text>
</comment>
<keyword evidence="6 7" id="KW-0472">Membrane</keyword>
<feature type="transmembrane region" description="Helical" evidence="7">
    <location>
        <begin position="333"/>
        <end position="352"/>
    </location>
</feature>
<dbReference type="EMBL" id="JACHCE010000004">
    <property type="protein sequence ID" value="MBB5636891.1"/>
    <property type="molecule type" value="Genomic_DNA"/>
</dbReference>
<keyword evidence="4 7" id="KW-0812">Transmembrane</keyword>
<dbReference type="SUPFAM" id="SSF103473">
    <property type="entry name" value="MFS general substrate transporter"/>
    <property type="match status" value="1"/>
</dbReference>
<feature type="domain" description="Major facilitator superfamily (MFS) profile" evidence="8">
    <location>
        <begin position="14"/>
        <end position="509"/>
    </location>
</feature>
<sequence>MATVALRSIQGKWVMACTIMASAMAFIDATALNVILPSLQQHLKASGPDLFWILNAYLLMLASLILIGGTLGDRLGRKKIFMIGIFIFILGSAACGFSPNAAFLIIFRVIQGIGGALMIPGSLSLISSSIDEKERGKAIGTWSAATTLVTMGGPALGGALADAGLWRYIFFINVPIGVIALFFLAAKVREIKDEDNNKKLDFPGALSIALGLALLTFGFLRLPAVGFNHIQGYGPITAGVLLLLTFILIERKSSQPMMPLNLFSNIIFSGTNLLTFFLYAGLGAGMLFLSLNMVQVQGYTQLESGLTFLPFTIFMVVNARFAGSLADRYGPRLFLIAGPFLAGTGLLLLSYIRQTKGPSDYWTTFLPGILVFGFGMSLTVAPLTAAVMGSVSDHFTGTASGINNAVSRIAGVFANAVFGSMAVLLFSTALQNGISEISLNPQQKQVVIAQAANLGNARVPAGLSPVQEKEVAAAYHSGFIDAYGKIMKVSAGLGFLASLMALIFIRSEKIKKKKGPASAGPV</sequence>
<feature type="transmembrane region" description="Helical" evidence="7">
    <location>
        <begin position="409"/>
        <end position="430"/>
    </location>
</feature>
<evidence type="ECO:0000256" key="7">
    <source>
        <dbReference type="SAM" id="Phobius"/>
    </source>
</evidence>
<feature type="transmembrane region" description="Helical" evidence="7">
    <location>
        <begin position="302"/>
        <end position="321"/>
    </location>
</feature>
<keyword evidence="3" id="KW-1003">Cell membrane</keyword>
<evidence type="ECO:0000256" key="6">
    <source>
        <dbReference type="ARBA" id="ARBA00023136"/>
    </source>
</evidence>
<dbReference type="Pfam" id="PF07690">
    <property type="entry name" value="MFS_1"/>
    <property type="match status" value="1"/>
</dbReference>
<dbReference type="GO" id="GO:0005886">
    <property type="term" value="C:plasma membrane"/>
    <property type="evidence" value="ECO:0007669"/>
    <property type="project" value="UniProtKB-SubCell"/>
</dbReference>
<evidence type="ECO:0000256" key="5">
    <source>
        <dbReference type="ARBA" id="ARBA00022989"/>
    </source>
</evidence>
<dbReference type="Gene3D" id="1.20.1720.10">
    <property type="entry name" value="Multidrug resistance protein D"/>
    <property type="match status" value="1"/>
</dbReference>
<proteinExistence type="predicted"/>
<feature type="transmembrane region" description="Helical" evidence="7">
    <location>
        <begin position="262"/>
        <end position="282"/>
    </location>
</feature>
<feature type="transmembrane region" description="Helical" evidence="7">
    <location>
        <begin position="200"/>
        <end position="220"/>
    </location>
</feature>
<feature type="transmembrane region" description="Helical" evidence="7">
    <location>
        <begin position="80"/>
        <end position="99"/>
    </location>
</feature>
<feature type="transmembrane region" description="Helical" evidence="7">
    <location>
        <begin position="232"/>
        <end position="250"/>
    </location>
</feature>
<comment type="subcellular location">
    <subcellularLocation>
        <location evidence="1">Cell membrane</location>
        <topology evidence="1">Multi-pass membrane protein</topology>
    </subcellularLocation>
</comment>
<dbReference type="NCBIfam" id="TIGR00711">
    <property type="entry name" value="efflux_EmrB"/>
    <property type="match status" value="1"/>
</dbReference>
<gene>
    <name evidence="9" type="ORF">HDE68_002804</name>
</gene>
<dbReference type="CDD" id="cd17321">
    <property type="entry name" value="MFS_MMR_MDR_like"/>
    <property type="match status" value="1"/>
</dbReference>
<evidence type="ECO:0000256" key="3">
    <source>
        <dbReference type="ARBA" id="ARBA00022475"/>
    </source>
</evidence>
<dbReference type="Proteomes" id="UP000537204">
    <property type="component" value="Unassembled WGS sequence"/>
</dbReference>
<dbReference type="PROSITE" id="PS50850">
    <property type="entry name" value="MFS"/>
    <property type="match status" value="1"/>
</dbReference>
<dbReference type="AlphaFoldDB" id="A0A7W9DZE6"/>
<dbReference type="GO" id="GO:0022857">
    <property type="term" value="F:transmembrane transporter activity"/>
    <property type="evidence" value="ECO:0007669"/>
    <property type="project" value="InterPro"/>
</dbReference>
<evidence type="ECO:0000313" key="9">
    <source>
        <dbReference type="EMBL" id="MBB5636891.1"/>
    </source>
</evidence>
<dbReference type="PANTHER" id="PTHR42718:SF46">
    <property type="entry name" value="BLR6921 PROTEIN"/>
    <property type="match status" value="1"/>
</dbReference>
<name>A0A7W9DZE6_9SPHI</name>
<feature type="transmembrane region" description="Helical" evidence="7">
    <location>
        <begin position="138"/>
        <end position="159"/>
    </location>
</feature>
<evidence type="ECO:0000259" key="8">
    <source>
        <dbReference type="PROSITE" id="PS50850"/>
    </source>
</evidence>
<feature type="transmembrane region" description="Helical" evidence="7">
    <location>
        <begin position="486"/>
        <end position="505"/>
    </location>
</feature>
<feature type="transmembrane region" description="Helical" evidence="7">
    <location>
        <begin position="165"/>
        <end position="188"/>
    </location>
</feature>
<feature type="transmembrane region" description="Helical" evidence="7">
    <location>
        <begin position="50"/>
        <end position="68"/>
    </location>
</feature>
<dbReference type="InterPro" id="IPR020846">
    <property type="entry name" value="MFS_dom"/>
</dbReference>
<dbReference type="InterPro" id="IPR004638">
    <property type="entry name" value="EmrB-like"/>
</dbReference>
<dbReference type="InterPro" id="IPR036259">
    <property type="entry name" value="MFS_trans_sf"/>
</dbReference>
<protein>
    <submittedName>
        <fullName evidence="9">EmrB/QacA subfamily drug resistance transporter</fullName>
    </submittedName>
</protein>
<organism evidence="9 10">
    <name type="scientific">Pedobacter cryoconitis</name>
    <dbReference type="NCBI Taxonomy" id="188932"/>
    <lineage>
        <taxon>Bacteria</taxon>
        <taxon>Pseudomonadati</taxon>
        <taxon>Bacteroidota</taxon>
        <taxon>Sphingobacteriia</taxon>
        <taxon>Sphingobacteriales</taxon>
        <taxon>Sphingobacteriaceae</taxon>
        <taxon>Pedobacter</taxon>
    </lineage>
</organism>
<evidence type="ECO:0000256" key="1">
    <source>
        <dbReference type="ARBA" id="ARBA00004651"/>
    </source>
</evidence>
<dbReference type="Gene3D" id="1.20.1250.20">
    <property type="entry name" value="MFS general substrate transporter like domains"/>
    <property type="match status" value="1"/>
</dbReference>
<feature type="transmembrane region" description="Helical" evidence="7">
    <location>
        <begin position="364"/>
        <end position="388"/>
    </location>
</feature>
<evidence type="ECO:0000256" key="4">
    <source>
        <dbReference type="ARBA" id="ARBA00022692"/>
    </source>
</evidence>